<evidence type="ECO:0000313" key="1">
    <source>
        <dbReference type="EMBL" id="SLM30922.1"/>
    </source>
</evidence>
<sequence>MDYKELFRKACLVQLSTSVWRTSKAINHSVLTDKIGEDAEWLRGKKYLIDPTLLGPINTATQQARNTIKKYSLPFPIGGIYMVPKESLSVIDERLQYFEARFWDSYADFEAIYERSMEDAREVLKELFDETDYPVDIRSKFKFQWRYMTVDLPRKTTILSPAIYEREKQRFQEMIEETRETAIAALKEEFSQVVTHLVERLDNNGERPRVISNNMFNKINDFLDDLGTRNLFEDEELNLLAEEARHIINNTNPYSLKYSQNLRDNIRSDMENLKSSLDLSIEDMPRRKLKIDPLPVETELFEEEMAI</sequence>
<dbReference type="STRING" id="1246637.MTBBW1_2530006"/>
<gene>
    <name evidence="1" type="ORF">MTBBW1_2530006</name>
</gene>
<name>A0A1W1HEW7_9BACT</name>
<dbReference type="EMBL" id="FWEV01000172">
    <property type="protein sequence ID" value="SLM30922.1"/>
    <property type="molecule type" value="Genomic_DNA"/>
</dbReference>
<dbReference type="Proteomes" id="UP000191931">
    <property type="component" value="Unassembled WGS sequence"/>
</dbReference>
<dbReference type="AlphaFoldDB" id="A0A1W1HEW7"/>
<protein>
    <recommendedName>
        <fullName evidence="3">DUF3150 domain-containing protein</fullName>
    </recommendedName>
</protein>
<dbReference type="InterPro" id="IPR021496">
    <property type="entry name" value="DUF3150"/>
</dbReference>
<proteinExistence type="predicted"/>
<dbReference type="Pfam" id="PF11348">
    <property type="entry name" value="DUF3150"/>
    <property type="match status" value="1"/>
</dbReference>
<accession>A0A1W1HEW7</accession>
<reference evidence="1 2" key="1">
    <citation type="submission" date="2017-03" db="EMBL/GenBank/DDBJ databases">
        <authorList>
            <person name="Afonso C.L."/>
            <person name="Miller P.J."/>
            <person name="Scott M.A."/>
            <person name="Spackman E."/>
            <person name="Goraichik I."/>
            <person name="Dimitrov K.M."/>
            <person name="Suarez D.L."/>
            <person name="Swayne D.E."/>
        </authorList>
    </citation>
    <scope>NUCLEOTIDE SEQUENCE [LARGE SCALE GENOMIC DNA]</scope>
    <source>
        <strain evidence="1">PRJEB14757</strain>
    </source>
</reference>
<dbReference type="RefSeq" id="WP_186441725.1">
    <property type="nucleotide sequence ID" value="NZ_LT828569.1"/>
</dbReference>
<organism evidence="1 2">
    <name type="scientific">Desulfamplus magnetovallimortis</name>
    <dbReference type="NCBI Taxonomy" id="1246637"/>
    <lineage>
        <taxon>Bacteria</taxon>
        <taxon>Pseudomonadati</taxon>
        <taxon>Thermodesulfobacteriota</taxon>
        <taxon>Desulfobacteria</taxon>
        <taxon>Desulfobacterales</taxon>
        <taxon>Desulfobacteraceae</taxon>
        <taxon>Desulfamplus</taxon>
    </lineage>
</organism>
<evidence type="ECO:0008006" key="3">
    <source>
        <dbReference type="Google" id="ProtNLM"/>
    </source>
</evidence>
<evidence type="ECO:0000313" key="2">
    <source>
        <dbReference type="Proteomes" id="UP000191931"/>
    </source>
</evidence>
<keyword evidence="2" id="KW-1185">Reference proteome</keyword>